<dbReference type="Proteomes" id="UP000814140">
    <property type="component" value="Unassembled WGS sequence"/>
</dbReference>
<sequence length="377" mass="43247">MDLPWGTPMQPRKITAMYFPSWVPVIVQLRNTNFDPITRLSLNIDRDKTDSSHYVPWDKSLTVQYGDKVHCLPYTLCPVRAASAMKSFSRRIIVEAKELSEAKRTAQFKIIPASVQFKYLVAYPILFPMYLAQYEKSQGGHFTLVLEGHSNRVYSTELSLHSAKEIAFRRFLRLAPQTPRFATGALERRWSTIPVPYAAQIYRVLGTTSSAEFLLRRGWRIWAQHYFEQRSIEGTAKGHGIDMSNPFVRKYDTVERQSAKRWMDRAGLIYDWDLVTKMSVLKRDADGSSLSSEVTPEQRELAKKILDSYEKLQLTREVWGRPTWLKQEFPNSGGDLLEKKATKGAAKSDSSKGQKQSKVKVKSVGKTEKKKKGKKKV</sequence>
<comment type="caution">
    <text evidence="1">The sequence shown here is derived from an EMBL/GenBank/DDBJ whole genome shotgun (WGS) entry which is preliminary data.</text>
</comment>
<gene>
    <name evidence="1" type="ORF">BV25DRAFT_1818202</name>
</gene>
<evidence type="ECO:0000313" key="2">
    <source>
        <dbReference type="Proteomes" id="UP000814140"/>
    </source>
</evidence>
<reference evidence="1" key="2">
    <citation type="journal article" date="2022" name="New Phytol.">
        <title>Evolutionary transition to the ectomycorrhizal habit in the genomes of a hyperdiverse lineage of mushroom-forming fungi.</title>
        <authorList>
            <person name="Looney B."/>
            <person name="Miyauchi S."/>
            <person name="Morin E."/>
            <person name="Drula E."/>
            <person name="Courty P.E."/>
            <person name="Kohler A."/>
            <person name="Kuo A."/>
            <person name="LaButti K."/>
            <person name="Pangilinan J."/>
            <person name="Lipzen A."/>
            <person name="Riley R."/>
            <person name="Andreopoulos W."/>
            <person name="He G."/>
            <person name="Johnson J."/>
            <person name="Nolan M."/>
            <person name="Tritt A."/>
            <person name="Barry K.W."/>
            <person name="Grigoriev I.V."/>
            <person name="Nagy L.G."/>
            <person name="Hibbett D."/>
            <person name="Henrissat B."/>
            <person name="Matheny P.B."/>
            <person name="Labbe J."/>
            <person name="Martin F.M."/>
        </authorList>
    </citation>
    <scope>NUCLEOTIDE SEQUENCE</scope>
    <source>
        <strain evidence="1">HHB10654</strain>
    </source>
</reference>
<organism evidence="1 2">
    <name type="scientific">Artomyces pyxidatus</name>
    <dbReference type="NCBI Taxonomy" id="48021"/>
    <lineage>
        <taxon>Eukaryota</taxon>
        <taxon>Fungi</taxon>
        <taxon>Dikarya</taxon>
        <taxon>Basidiomycota</taxon>
        <taxon>Agaricomycotina</taxon>
        <taxon>Agaricomycetes</taxon>
        <taxon>Russulales</taxon>
        <taxon>Auriscalpiaceae</taxon>
        <taxon>Artomyces</taxon>
    </lineage>
</organism>
<name>A0ACB8TL79_9AGAM</name>
<protein>
    <submittedName>
        <fullName evidence="1">Uncharacterized protein</fullName>
    </submittedName>
</protein>
<evidence type="ECO:0000313" key="1">
    <source>
        <dbReference type="EMBL" id="KAI0069213.1"/>
    </source>
</evidence>
<accession>A0ACB8TL79</accession>
<keyword evidence="2" id="KW-1185">Reference proteome</keyword>
<reference evidence="1" key="1">
    <citation type="submission" date="2021-03" db="EMBL/GenBank/DDBJ databases">
        <authorList>
            <consortium name="DOE Joint Genome Institute"/>
            <person name="Ahrendt S."/>
            <person name="Looney B.P."/>
            <person name="Miyauchi S."/>
            <person name="Morin E."/>
            <person name="Drula E."/>
            <person name="Courty P.E."/>
            <person name="Chicoki N."/>
            <person name="Fauchery L."/>
            <person name="Kohler A."/>
            <person name="Kuo A."/>
            <person name="Labutti K."/>
            <person name="Pangilinan J."/>
            <person name="Lipzen A."/>
            <person name="Riley R."/>
            <person name="Andreopoulos W."/>
            <person name="He G."/>
            <person name="Johnson J."/>
            <person name="Barry K.W."/>
            <person name="Grigoriev I.V."/>
            <person name="Nagy L."/>
            <person name="Hibbett D."/>
            <person name="Henrissat B."/>
            <person name="Matheny P.B."/>
            <person name="Labbe J."/>
            <person name="Martin F."/>
        </authorList>
    </citation>
    <scope>NUCLEOTIDE SEQUENCE</scope>
    <source>
        <strain evidence="1">HHB10654</strain>
    </source>
</reference>
<proteinExistence type="predicted"/>
<dbReference type="EMBL" id="MU277187">
    <property type="protein sequence ID" value="KAI0069213.1"/>
    <property type="molecule type" value="Genomic_DNA"/>
</dbReference>